<accession>A0A9P8LAM2</accession>
<sequence length="175" mass="20289">MFNVLLSSGLEDPFHKFTFDLRDDDPVGYERYWNSVLSYFVKDYRAWVVSDQGEIISFGVWYRTASQLPKFDRGGASVERFKACQDVLNRINSYYENDRLQLELLYTKKDNWKKGAASLILEQFMKEALGRGISAVVAASPMGEKLYKKKGFVVDKEWKVADGEEKVTFHTLKKE</sequence>
<dbReference type="EMBL" id="JAGHQM010000810">
    <property type="protein sequence ID" value="KAH0558552.1"/>
    <property type="molecule type" value="Genomic_DNA"/>
</dbReference>
<evidence type="ECO:0000313" key="3">
    <source>
        <dbReference type="Proteomes" id="UP000750711"/>
    </source>
</evidence>
<evidence type="ECO:0000259" key="1">
    <source>
        <dbReference type="PROSITE" id="PS51186"/>
    </source>
</evidence>
<organism evidence="2 3">
    <name type="scientific">Trichoglossum hirsutum</name>
    <dbReference type="NCBI Taxonomy" id="265104"/>
    <lineage>
        <taxon>Eukaryota</taxon>
        <taxon>Fungi</taxon>
        <taxon>Dikarya</taxon>
        <taxon>Ascomycota</taxon>
        <taxon>Pezizomycotina</taxon>
        <taxon>Geoglossomycetes</taxon>
        <taxon>Geoglossales</taxon>
        <taxon>Geoglossaceae</taxon>
        <taxon>Trichoglossum</taxon>
    </lineage>
</organism>
<dbReference type="AlphaFoldDB" id="A0A9P8LAM2"/>
<feature type="domain" description="N-acetyltransferase" evidence="1">
    <location>
        <begin position="8"/>
        <end position="173"/>
    </location>
</feature>
<dbReference type="Gene3D" id="3.40.630.30">
    <property type="match status" value="1"/>
</dbReference>
<dbReference type="PANTHER" id="PTHR42791">
    <property type="entry name" value="GNAT FAMILY ACETYLTRANSFERASE"/>
    <property type="match status" value="1"/>
</dbReference>
<dbReference type="PROSITE" id="PS51186">
    <property type="entry name" value="GNAT"/>
    <property type="match status" value="1"/>
</dbReference>
<dbReference type="PANTHER" id="PTHR42791:SF2">
    <property type="entry name" value="N-ACETYLTRANSFERASE DOMAIN-CONTAINING PROTEIN"/>
    <property type="match status" value="1"/>
</dbReference>
<name>A0A9P8LAM2_9PEZI</name>
<proteinExistence type="predicted"/>
<gene>
    <name evidence="2" type="ORF">GP486_004791</name>
</gene>
<dbReference type="InterPro" id="IPR016181">
    <property type="entry name" value="Acyl_CoA_acyltransferase"/>
</dbReference>
<dbReference type="Pfam" id="PF00583">
    <property type="entry name" value="Acetyltransf_1"/>
    <property type="match status" value="1"/>
</dbReference>
<dbReference type="SUPFAM" id="SSF55729">
    <property type="entry name" value="Acyl-CoA N-acyltransferases (Nat)"/>
    <property type="match status" value="1"/>
</dbReference>
<dbReference type="GO" id="GO:0016747">
    <property type="term" value="F:acyltransferase activity, transferring groups other than amino-acyl groups"/>
    <property type="evidence" value="ECO:0007669"/>
    <property type="project" value="InterPro"/>
</dbReference>
<dbReference type="Proteomes" id="UP000750711">
    <property type="component" value="Unassembled WGS sequence"/>
</dbReference>
<evidence type="ECO:0000313" key="2">
    <source>
        <dbReference type="EMBL" id="KAH0558552.1"/>
    </source>
</evidence>
<dbReference type="InterPro" id="IPR052523">
    <property type="entry name" value="Trichothecene_AcTrans"/>
</dbReference>
<protein>
    <recommendedName>
        <fullName evidence="1">N-acetyltransferase domain-containing protein</fullName>
    </recommendedName>
</protein>
<dbReference type="InterPro" id="IPR000182">
    <property type="entry name" value="GNAT_dom"/>
</dbReference>
<comment type="caution">
    <text evidence="2">The sequence shown here is derived from an EMBL/GenBank/DDBJ whole genome shotgun (WGS) entry which is preliminary data.</text>
</comment>
<reference evidence="2" key="1">
    <citation type="submission" date="2021-03" db="EMBL/GenBank/DDBJ databases">
        <title>Comparative genomics and phylogenomic investigation of the class Geoglossomycetes provide insights into ecological specialization and systematics.</title>
        <authorList>
            <person name="Melie T."/>
            <person name="Pirro S."/>
            <person name="Miller A.N."/>
            <person name="Quandt A."/>
        </authorList>
    </citation>
    <scope>NUCLEOTIDE SEQUENCE</scope>
    <source>
        <strain evidence="2">CAQ_001_2017</strain>
    </source>
</reference>
<keyword evidence="3" id="KW-1185">Reference proteome</keyword>